<protein>
    <submittedName>
        <fullName evidence="3">Uncharacterized protein</fullName>
    </submittedName>
</protein>
<reference evidence="3" key="1">
    <citation type="submission" date="2021-01" db="EMBL/GenBank/DDBJ databases">
        <authorList>
            <person name="Corre E."/>
            <person name="Pelletier E."/>
            <person name="Niang G."/>
            <person name="Scheremetjew M."/>
            <person name="Finn R."/>
            <person name="Kale V."/>
            <person name="Holt S."/>
            <person name="Cochrane G."/>
            <person name="Meng A."/>
            <person name="Brown T."/>
            <person name="Cohen L."/>
        </authorList>
    </citation>
    <scope>NUCLEOTIDE SEQUENCE</scope>
    <source>
        <strain evidence="3">CCMP2222</strain>
    </source>
</reference>
<dbReference type="AlphaFoldDB" id="A0A7S2HLX3"/>
<evidence type="ECO:0000256" key="2">
    <source>
        <dbReference type="SAM" id="Phobius"/>
    </source>
</evidence>
<gene>
    <name evidence="3" type="ORF">AAND1436_LOCUS35722</name>
</gene>
<name>A0A7S2HLX3_9DINO</name>
<accession>A0A7S2HLX3</accession>
<organism evidence="3">
    <name type="scientific">Alexandrium andersonii</name>
    <dbReference type="NCBI Taxonomy" id="327968"/>
    <lineage>
        <taxon>Eukaryota</taxon>
        <taxon>Sar</taxon>
        <taxon>Alveolata</taxon>
        <taxon>Dinophyceae</taxon>
        <taxon>Gonyaulacales</taxon>
        <taxon>Pyrocystaceae</taxon>
        <taxon>Alexandrium</taxon>
    </lineage>
</organism>
<keyword evidence="2" id="KW-0472">Membrane</keyword>
<sequence length="189" mass="20342">MASNETSGSASSFDAIFNTLLALSVVAILAWRGLGSYLRQSKKAAQCGSTQTGDAEDDDAAVAAAVQEESEHEEGEELELLVDDLHFGLPRCRIRAPGLEALPTMIKWPPESFAACQLDVARIYIGTFGVWVVQGVKSNRILYALKKQGVVTSANCVVVPAPPRKTMEDEDNDTPDTYGSDLSKVQLIP</sequence>
<proteinExistence type="predicted"/>
<dbReference type="EMBL" id="HBGQ01074597">
    <property type="protein sequence ID" value="CAD9494338.1"/>
    <property type="molecule type" value="Transcribed_RNA"/>
</dbReference>
<keyword evidence="2" id="KW-0812">Transmembrane</keyword>
<feature type="transmembrane region" description="Helical" evidence="2">
    <location>
        <begin position="15"/>
        <end position="34"/>
    </location>
</feature>
<feature type="region of interest" description="Disordered" evidence="1">
    <location>
        <begin position="162"/>
        <end position="189"/>
    </location>
</feature>
<keyword evidence="2" id="KW-1133">Transmembrane helix</keyword>
<evidence type="ECO:0000313" key="3">
    <source>
        <dbReference type="EMBL" id="CAD9494338.1"/>
    </source>
</evidence>
<evidence type="ECO:0000256" key="1">
    <source>
        <dbReference type="SAM" id="MobiDB-lite"/>
    </source>
</evidence>